<dbReference type="OrthoDB" id="4191603at2"/>
<dbReference type="InterPro" id="IPR018520">
    <property type="entry name" value="UPP_synth-like_CS"/>
</dbReference>
<evidence type="ECO:0000313" key="3">
    <source>
        <dbReference type="EMBL" id="SDI94414.1"/>
    </source>
</evidence>
<feature type="binding site" evidence="2">
    <location>
        <begin position="31"/>
        <end position="34"/>
    </location>
    <ligand>
        <name>substrate</name>
    </ligand>
</feature>
<dbReference type="FunFam" id="3.40.1180.10:FF:000001">
    <property type="entry name" value="(2E,6E)-farnesyl-diphosphate-specific ditrans,polycis-undecaprenyl-diphosphate synthase"/>
    <property type="match status" value="1"/>
</dbReference>
<feature type="binding site" evidence="2">
    <location>
        <begin position="75"/>
        <end position="77"/>
    </location>
    <ligand>
        <name>substrate</name>
    </ligand>
</feature>
<keyword evidence="2" id="KW-0479">Metal-binding</keyword>
<accession>A0A1G8PPH8</accession>
<dbReference type="PANTHER" id="PTHR10291:SF0">
    <property type="entry name" value="DEHYDRODOLICHYL DIPHOSPHATE SYNTHASE 2"/>
    <property type="match status" value="1"/>
</dbReference>
<evidence type="ECO:0000256" key="1">
    <source>
        <dbReference type="ARBA" id="ARBA00022679"/>
    </source>
</evidence>
<feature type="binding site" evidence="2">
    <location>
        <position position="198"/>
    </location>
    <ligand>
        <name>substrate</name>
    </ligand>
</feature>
<dbReference type="GO" id="GO:0000287">
    <property type="term" value="F:magnesium ion binding"/>
    <property type="evidence" value="ECO:0007669"/>
    <property type="project" value="UniProtKB-UniRule"/>
</dbReference>
<sequence length="250" mass="28415">MLGRFFNNQKESRSLEVETDVPVHVAIVMDGNGRWALKRGMPRNIGHREGMKAIHRITEAANDIGVKVLTLFAFSTENWLRPQSEVDFILRLPDRFLSHELPKLQANNVQVRIMGSVEALPSHTKKAVETVTKETAANDGLILNLALNYGGRSDIVQAVQQLCEGVEQGRYRADDITEAKLSELLYTADFPDPDLLIRTSGEVRLSNFMLWQMAYSEFWFTDVLWPDFSPEDFAAAVEVYQKRKRRYGGV</sequence>
<gene>
    <name evidence="3" type="ORF">SAMN04488123_10944</name>
</gene>
<evidence type="ECO:0000313" key="4">
    <source>
        <dbReference type="Proteomes" id="UP000198853"/>
    </source>
</evidence>
<keyword evidence="1 2" id="KW-0808">Transferase</keyword>
<dbReference type="GO" id="GO:0008834">
    <property type="term" value="F:ditrans,polycis-undecaprenyl-diphosphate synthase [(2E,6E)-farnesyl-diphosphate specific] activity"/>
    <property type="evidence" value="ECO:0007669"/>
    <property type="project" value="TreeGrafter"/>
</dbReference>
<organism evidence="3 4">
    <name type="scientific">Natribacillus halophilus</name>
    <dbReference type="NCBI Taxonomy" id="549003"/>
    <lineage>
        <taxon>Bacteria</taxon>
        <taxon>Bacillati</taxon>
        <taxon>Bacillota</taxon>
        <taxon>Bacilli</taxon>
        <taxon>Bacillales</taxon>
        <taxon>Bacillaceae</taxon>
        <taxon>Natribacillus</taxon>
    </lineage>
</organism>
<comment type="cofactor">
    <cofactor evidence="2">
        <name>Mg(2+)</name>
        <dbReference type="ChEBI" id="CHEBI:18420"/>
    </cofactor>
    <text evidence="2">Binds 2 magnesium ions per subunit.</text>
</comment>
<feature type="active site" evidence="2">
    <location>
        <position position="30"/>
    </location>
</feature>
<dbReference type="HAMAP" id="MF_01139">
    <property type="entry name" value="ISPT"/>
    <property type="match status" value="1"/>
</dbReference>
<dbReference type="PROSITE" id="PS01066">
    <property type="entry name" value="UPP_SYNTHASE"/>
    <property type="match status" value="1"/>
</dbReference>
<comment type="similarity">
    <text evidence="2">Belongs to the UPP synthase family.</text>
</comment>
<feature type="binding site" evidence="2">
    <location>
        <begin position="204"/>
        <end position="206"/>
    </location>
    <ligand>
        <name>substrate</name>
    </ligand>
</feature>
<dbReference type="GO" id="GO:0005829">
    <property type="term" value="C:cytosol"/>
    <property type="evidence" value="ECO:0007669"/>
    <property type="project" value="TreeGrafter"/>
</dbReference>
<dbReference type="PANTHER" id="PTHR10291">
    <property type="entry name" value="DEHYDRODOLICHYL DIPHOSPHATE SYNTHASE FAMILY MEMBER"/>
    <property type="match status" value="1"/>
</dbReference>
<protein>
    <recommendedName>
        <fullName evidence="2">Isoprenyl transferase</fullName>
        <ecNumber evidence="2">2.5.1.-</ecNumber>
    </recommendedName>
</protein>
<dbReference type="NCBIfam" id="TIGR00055">
    <property type="entry name" value="uppS"/>
    <property type="match status" value="1"/>
</dbReference>
<dbReference type="GO" id="GO:0016094">
    <property type="term" value="P:polyprenol biosynthetic process"/>
    <property type="evidence" value="ECO:0007669"/>
    <property type="project" value="TreeGrafter"/>
</dbReference>
<feature type="binding site" evidence="2">
    <location>
        <position position="217"/>
    </location>
    <ligand>
        <name>Mg(2+)</name>
        <dbReference type="ChEBI" id="CHEBI:18420"/>
    </ligand>
</feature>
<comment type="function">
    <text evidence="2">Catalyzes the condensation of isopentenyl diphosphate (IPP) with allylic pyrophosphates generating different type of terpenoids.</text>
</comment>
<keyword evidence="2" id="KW-0460">Magnesium</keyword>
<feature type="active site" description="Proton acceptor" evidence="2">
    <location>
        <position position="78"/>
    </location>
</feature>
<feature type="binding site" evidence="2">
    <location>
        <position position="35"/>
    </location>
    <ligand>
        <name>substrate</name>
    </ligand>
</feature>
<dbReference type="EMBL" id="FNEN01000009">
    <property type="protein sequence ID" value="SDI94414.1"/>
    <property type="molecule type" value="Genomic_DNA"/>
</dbReference>
<name>A0A1G8PPH8_9BACI</name>
<dbReference type="InterPro" id="IPR036424">
    <property type="entry name" value="UPP_synth-like_sf"/>
</dbReference>
<dbReference type="RefSeq" id="WP_090398864.1">
    <property type="nucleotide sequence ID" value="NZ_FNEN01000009.1"/>
</dbReference>
<dbReference type="SUPFAM" id="SSF64005">
    <property type="entry name" value="Undecaprenyl diphosphate synthase"/>
    <property type="match status" value="1"/>
</dbReference>
<feature type="binding site" evidence="2">
    <location>
        <position position="30"/>
    </location>
    <ligand>
        <name>Mg(2+)</name>
        <dbReference type="ChEBI" id="CHEBI:18420"/>
    </ligand>
</feature>
<evidence type="ECO:0000256" key="2">
    <source>
        <dbReference type="HAMAP-Rule" id="MF_01139"/>
    </source>
</evidence>
<dbReference type="EC" id="2.5.1.-" evidence="2"/>
<dbReference type="Gene3D" id="3.40.1180.10">
    <property type="entry name" value="Decaprenyl diphosphate synthase-like"/>
    <property type="match status" value="1"/>
</dbReference>
<dbReference type="Proteomes" id="UP000198853">
    <property type="component" value="Unassembled WGS sequence"/>
</dbReference>
<reference evidence="3 4" key="1">
    <citation type="submission" date="2016-10" db="EMBL/GenBank/DDBJ databases">
        <authorList>
            <person name="de Groot N.N."/>
        </authorList>
    </citation>
    <scope>NUCLEOTIDE SEQUENCE [LARGE SCALE GENOMIC DNA]</scope>
    <source>
        <strain evidence="3 4">DSM 21771</strain>
    </source>
</reference>
<comment type="subunit">
    <text evidence="2">Homodimer.</text>
</comment>
<keyword evidence="4" id="KW-1185">Reference proteome</keyword>
<dbReference type="Pfam" id="PF01255">
    <property type="entry name" value="Prenyltransf"/>
    <property type="match status" value="1"/>
</dbReference>
<feature type="binding site" evidence="2">
    <location>
        <position position="79"/>
    </location>
    <ligand>
        <name>substrate</name>
    </ligand>
</feature>
<dbReference type="GO" id="GO:0030145">
    <property type="term" value="F:manganese ion binding"/>
    <property type="evidence" value="ECO:0007669"/>
    <property type="project" value="TreeGrafter"/>
</dbReference>
<dbReference type="CDD" id="cd00475">
    <property type="entry name" value="Cis_IPPS"/>
    <property type="match status" value="1"/>
</dbReference>
<feature type="binding site" evidence="2">
    <location>
        <position position="81"/>
    </location>
    <ligand>
        <name>substrate</name>
    </ligand>
</feature>
<feature type="binding site" evidence="2">
    <location>
        <position position="43"/>
    </location>
    <ligand>
        <name>substrate</name>
    </ligand>
</feature>
<dbReference type="NCBIfam" id="NF011405">
    <property type="entry name" value="PRK14830.1"/>
    <property type="match status" value="1"/>
</dbReference>
<dbReference type="InterPro" id="IPR001441">
    <property type="entry name" value="UPP_synth-like"/>
</dbReference>
<feature type="binding site" evidence="2">
    <location>
        <position position="47"/>
    </location>
    <ligand>
        <name>substrate</name>
    </ligand>
</feature>
<proteinExistence type="inferred from homology"/>
<dbReference type="AlphaFoldDB" id="A0A1G8PPH8"/>